<evidence type="ECO:0000256" key="1">
    <source>
        <dbReference type="ARBA" id="ARBA00004685"/>
    </source>
</evidence>
<dbReference type="HOGENOM" id="CLU_042941_2_3_1"/>
<evidence type="ECO:0000313" key="4">
    <source>
        <dbReference type="EMBL" id="EME44325.1"/>
    </source>
</evidence>
<accession>N1PPM1</accession>
<comment type="pathway">
    <text evidence="1">Mycotoxin biosynthesis.</text>
</comment>
<evidence type="ECO:0000256" key="3">
    <source>
        <dbReference type="SAM" id="Phobius"/>
    </source>
</evidence>
<reference evidence="5" key="1">
    <citation type="journal article" date="2012" name="PLoS Genet.">
        <title>The genomes of the fungal plant pathogens Cladosporium fulvum and Dothistroma septosporum reveal adaptation to different hosts and lifestyles but also signatures of common ancestry.</title>
        <authorList>
            <person name="de Wit P.J.G.M."/>
            <person name="van der Burgt A."/>
            <person name="Oekmen B."/>
            <person name="Stergiopoulos I."/>
            <person name="Abd-Elsalam K.A."/>
            <person name="Aerts A.L."/>
            <person name="Bahkali A.H."/>
            <person name="Beenen H.G."/>
            <person name="Chettri P."/>
            <person name="Cox M.P."/>
            <person name="Datema E."/>
            <person name="de Vries R.P."/>
            <person name="Dhillon B."/>
            <person name="Ganley A.R."/>
            <person name="Griffiths S.A."/>
            <person name="Guo Y."/>
            <person name="Hamelin R.C."/>
            <person name="Henrissat B."/>
            <person name="Kabir M.S."/>
            <person name="Jashni M.K."/>
            <person name="Kema G."/>
            <person name="Klaubauf S."/>
            <person name="Lapidus A."/>
            <person name="Levasseur A."/>
            <person name="Lindquist E."/>
            <person name="Mehrabi R."/>
            <person name="Ohm R.A."/>
            <person name="Owen T.J."/>
            <person name="Salamov A."/>
            <person name="Schwelm A."/>
            <person name="Schijlen E."/>
            <person name="Sun H."/>
            <person name="van den Burg H.A."/>
            <person name="van Ham R.C.H.J."/>
            <person name="Zhang S."/>
            <person name="Goodwin S.B."/>
            <person name="Grigoriev I.V."/>
            <person name="Collemare J."/>
            <person name="Bradshaw R.E."/>
        </authorList>
    </citation>
    <scope>NUCLEOTIDE SEQUENCE [LARGE SCALE GENOMIC DNA]</scope>
    <source>
        <strain evidence="5">NZE10 / CBS 128990</strain>
    </source>
</reference>
<dbReference type="Pfam" id="PF11807">
    <property type="entry name" value="UstYa"/>
    <property type="match status" value="1"/>
</dbReference>
<dbReference type="OrthoDB" id="3687641at2759"/>
<dbReference type="EMBL" id="KB446539">
    <property type="protein sequence ID" value="EME44325.1"/>
    <property type="molecule type" value="Genomic_DNA"/>
</dbReference>
<proteinExistence type="inferred from homology"/>
<dbReference type="GO" id="GO:0043386">
    <property type="term" value="P:mycotoxin biosynthetic process"/>
    <property type="evidence" value="ECO:0007669"/>
    <property type="project" value="InterPro"/>
</dbReference>
<reference evidence="4 5" key="2">
    <citation type="journal article" date="2012" name="PLoS Pathog.">
        <title>Diverse lifestyles and strategies of plant pathogenesis encoded in the genomes of eighteen Dothideomycetes fungi.</title>
        <authorList>
            <person name="Ohm R.A."/>
            <person name="Feau N."/>
            <person name="Henrissat B."/>
            <person name="Schoch C.L."/>
            <person name="Horwitz B.A."/>
            <person name="Barry K.W."/>
            <person name="Condon B.J."/>
            <person name="Copeland A.C."/>
            <person name="Dhillon B."/>
            <person name="Glaser F."/>
            <person name="Hesse C.N."/>
            <person name="Kosti I."/>
            <person name="LaButti K."/>
            <person name="Lindquist E.A."/>
            <person name="Lucas S."/>
            <person name="Salamov A.A."/>
            <person name="Bradshaw R.E."/>
            <person name="Ciuffetti L."/>
            <person name="Hamelin R.C."/>
            <person name="Kema G.H.J."/>
            <person name="Lawrence C."/>
            <person name="Scott J.A."/>
            <person name="Spatafora J.W."/>
            <person name="Turgeon B.G."/>
            <person name="de Wit P.J.G.M."/>
            <person name="Zhong S."/>
            <person name="Goodwin S.B."/>
            <person name="Grigoriev I.V."/>
        </authorList>
    </citation>
    <scope>NUCLEOTIDE SEQUENCE [LARGE SCALE GENOMIC DNA]</scope>
    <source>
        <strain evidence="5">NZE10 / CBS 128990</strain>
    </source>
</reference>
<dbReference type="Proteomes" id="UP000016933">
    <property type="component" value="Unassembled WGS sequence"/>
</dbReference>
<dbReference type="AlphaFoldDB" id="N1PPM1"/>
<feature type="transmembrane region" description="Helical" evidence="3">
    <location>
        <begin position="77"/>
        <end position="99"/>
    </location>
</feature>
<dbReference type="STRING" id="675120.N1PPM1"/>
<keyword evidence="3" id="KW-0472">Membrane</keyword>
<name>N1PPM1_DOTSN</name>
<keyword evidence="5" id="KW-1185">Reference proteome</keyword>
<dbReference type="PANTHER" id="PTHR33365:SF4">
    <property type="entry name" value="CYCLOCHLOROTINE BIOSYNTHESIS PROTEIN O"/>
    <property type="match status" value="1"/>
</dbReference>
<protein>
    <submittedName>
        <fullName evidence="4">Uncharacterized protein</fullName>
    </submittedName>
</protein>
<keyword evidence="3" id="KW-1133">Transmembrane helix</keyword>
<gene>
    <name evidence="4" type="ORF">DOTSEDRAFT_53464</name>
</gene>
<comment type="similarity">
    <text evidence="2">Belongs to the ustYa family.</text>
</comment>
<dbReference type="eggNOG" id="ENOG502SR2C">
    <property type="taxonomic scope" value="Eukaryota"/>
</dbReference>
<dbReference type="OMA" id="ESWIERD"/>
<dbReference type="PANTHER" id="PTHR33365">
    <property type="entry name" value="YALI0B05434P"/>
    <property type="match status" value="1"/>
</dbReference>
<keyword evidence="3" id="KW-0812">Transmembrane</keyword>
<evidence type="ECO:0000256" key="2">
    <source>
        <dbReference type="ARBA" id="ARBA00035112"/>
    </source>
</evidence>
<dbReference type="InterPro" id="IPR021765">
    <property type="entry name" value="UstYa-like"/>
</dbReference>
<organism evidence="4 5">
    <name type="scientific">Dothistroma septosporum (strain NZE10 / CBS 128990)</name>
    <name type="common">Red band needle blight fungus</name>
    <name type="synonym">Mycosphaerella pini</name>
    <dbReference type="NCBI Taxonomy" id="675120"/>
    <lineage>
        <taxon>Eukaryota</taxon>
        <taxon>Fungi</taxon>
        <taxon>Dikarya</taxon>
        <taxon>Ascomycota</taxon>
        <taxon>Pezizomycotina</taxon>
        <taxon>Dothideomycetes</taxon>
        <taxon>Dothideomycetidae</taxon>
        <taxon>Mycosphaerellales</taxon>
        <taxon>Mycosphaerellaceae</taxon>
        <taxon>Dothistroma</taxon>
    </lineage>
</organism>
<evidence type="ECO:0000313" key="5">
    <source>
        <dbReference type="Proteomes" id="UP000016933"/>
    </source>
</evidence>
<sequence>MPFSTTLYGWNTDALNPFELFSVSGYSSQRMPFLTNGPSLEYIAISNGQDNEHEKDELALAASRINRQAISFTVRQLVALIAAWVLLTGVLLTFVVTYIQPSSRPQDVGLRKGEFAPAGKVIVSEQVLFTASTTFNKSRDPPRQFRQNGPLYVGNPTQDIDNAWAELLDDQYFYITADQAQAAWGDGYQKYWRDESYGGYRAGLSVFHTLHCLNLLRKTIYKEYYWKHSFKGLNAELQMYHIDHCVDIIRQSIQCSADLTPIPVTWYDAESGRSTIDSERVHTCRSIDELRRWTTQEAAMSRTTARRRTG</sequence>